<dbReference type="InterPro" id="IPR051262">
    <property type="entry name" value="SMP-30/CGR1_Lactonase"/>
</dbReference>
<dbReference type="Pfam" id="PF08450">
    <property type="entry name" value="SGL"/>
    <property type="match status" value="1"/>
</dbReference>
<accession>A0ABU8EVA3</accession>
<evidence type="ECO:0000259" key="2">
    <source>
        <dbReference type="Pfam" id="PF08450"/>
    </source>
</evidence>
<evidence type="ECO:0000256" key="1">
    <source>
        <dbReference type="SAM" id="SignalP"/>
    </source>
</evidence>
<name>A0ABU8EVA3_9GAMM</name>
<evidence type="ECO:0000313" key="3">
    <source>
        <dbReference type="EMBL" id="MEI4550909.1"/>
    </source>
</evidence>
<comment type="caution">
    <text evidence="3">The sequence shown here is derived from an EMBL/GenBank/DDBJ whole genome shotgun (WGS) entry which is preliminary data.</text>
</comment>
<dbReference type="Proteomes" id="UP001382455">
    <property type="component" value="Unassembled WGS sequence"/>
</dbReference>
<dbReference type="PANTHER" id="PTHR47572">
    <property type="entry name" value="LIPOPROTEIN-RELATED"/>
    <property type="match status" value="1"/>
</dbReference>
<dbReference type="Gene3D" id="2.120.10.30">
    <property type="entry name" value="TolB, C-terminal domain"/>
    <property type="match status" value="1"/>
</dbReference>
<gene>
    <name evidence="3" type="ORF">WAE96_14660</name>
</gene>
<reference evidence="3 4" key="1">
    <citation type="submission" date="2023-12" db="EMBL/GenBank/DDBJ databases">
        <title>Friends and Foes: Symbiotic and Algicidal bacterial influence on Karenia brevis blooms.</title>
        <authorList>
            <person name="Fei C."/>
            <person name="Mohamed A.R."/>
            <person name="Booker A."/>
            <person name="Arshad M."/>
            <person name="Klass S."/>
            <person name="Ahn S."/>
            <person name="Gilbert P.M."/>
            <person name="Heil C.A."/>
            <person name="Martinez J.M."/>
            <person name="Amin S.A."/>
        </authorList>
    </citation>
    <scope>NUCLEOTIDE SEQUENCE [LARGE SCALE GENOMIC DNA]</scope>
    <source>
        <strain evidence="3 4">CE15</strain>
    </source>
</reference>
<feature type="domain" description="SMP-30/Gluconolactonase/LRE-like region" evidence="2">
    <location>
        <begin position="40"/>
        <end position="282"/>
    </location>
</feature>
<dbReference type="SUPFAM" id="SSF63829">
    <property type="entry name" value="Calcium-dependent phosphotriesterase"/>
    <property type="match status" value="1"/>
</dbReference>
<protein>
    <submittedName>
        <fullName evidence="3">SMP-30/gluconolactonase/LRE family protein</fullName>
    </submittedName>
</protein>
<keyword evidence="4" id="KW-1185">Reference proteome</keyword>
<feature type="chain" id="PRO_5046121019" evidence="1">
    <location>
        <begin position="19"/>
        <end position="302"/>
    </location>
</feature>
<proteinExistence type="predicted"/>
<dbReference type="InterPro" id="IPR011042">
    <property type="entry name" value="6-blade_b-propeller_TolB-like"/>
</dbReference>
<dbReference type="RefSeq" id="WP_336435976.1">
    <property type="nucleotide sequence ID" value="NZ_JBAWKS010000002.1"/>
</dbReference>
<sequence length="302" mass="32925">MKLNIASALILAFFATHASSNTLFETTDWVKDNVFTNGVEGPAVDTQGVLYAVNYQQQGTIGKVLGKDNVETLVTLKDGSIGNGIRFDKKGNMYIADYVNHNVLTITAKDLAQGGELTDKVKVFAHNAKMNQPNDLAIMDNGILFASDPNWQTSAGNLWRISQQGETSLLEANMGTTNGVEVSPDNNTLYVNESVQRKVWRYDLDGQGNVSNKQLLIEFDDFGLDGMRSDKAGNLYIARYGAGVIAVVSPEGKLLREIKLKGQFPTNVAFGGKDGKTVFVTMQKRGAIETFKVDIAGRAFNL</sequence>
<keyword evidence="1" id="KW-0732">Signal</keyword>
<evidence type="ECO:0000313" key="4">
    <source>
        <dbReference type="Proteomes" id="UP001382455"/>
    </source>
</evidence>
<dbReference type="PANTHER" id="PTHR47572:SF5">
    <property type="entry name" value="BLR2277 PROTEIN"/>
    <property type="match status" value="1"/>
</dbReference>
<organism evidence="3 4">
    <name type="scientific">Pseudoalteromonas spongiae</name>
    <dbReference type="NCBI Taxonomy" id="298657"/>
    <lineage>
        <taxon>Bacteria</taxon>
        <taxon>Pseudomonadati</taxon>
        <taxon>Pseudomonadota</taxon>
        <taxon>Gammaproteobacteria</taxon>
        <taxon>Alteromonadales</taxon>
        <taxon>Pseudoalteromonadaceae</taxon>
        <taxon>Pseudoalteromonas</taxon>
    </lineage>
</organism>
<feature type="signal peptide" evidence="1">
    <location>
        <begin position="1"/>
        <end position="18"/>
    </location>
</feature>
<dbReference type="EMBL" id="JBAWKS010000002">
    <property type="protein sequence ID" value="MEI4550909.1"/>
    <property type="molecule type" value="Genomic_DNA"/>
</dbReference>
<dbReference type="InterPro" id="IPR013658">
    <property type="entry name" value="SGL"/>
</dbReference>